<dbReference type="AlphaFoldDB" id="A0A4V6A317"/>
<feature type="transmembrane region" description="Helical" evidence="7">
    <location>
        <begin position="7"/>
        <end position="26"/>
    </location>
</feature>
<evidence type="ECO:0000256" key="7">
    <source>
        <dbReference type="RuleBase" id="RU368066"/>
    </source>
</evidence>
<evidence type="ECO:0000256" key="6">
    <source>
        <dbReference type="ARBA" id="ARBA00023180"/>
    </source>
</evidence>
<reference evidence="8" key="2">
    <citation type="journal article" date="2015" name="Genome Biol.">
        <title>Comparative genomics of Steinernema reveals deeply conserved gene regulatory networks.</title>
        <authorList>
            <person name="Dillman A.R."/>
            <person name="Macchietto M."/>
            <person name="Porter C.F."/>
            <person name="Rogers A."/>
            <person name="Williams B."/>
            <person name="Antoshechkin I."/>
            <person name="Lee M.M."/>
            <person name="Goodwin Z."/>
            <person name="Lu X."/>
            <person name="Lewis E.E."/>
            <person name="Goodrich-Blair H."/>
            <person name="Stock S.P."/>
            <person name="Adams B.J."/>
            <person name="Sternberg P.W."/>
            <person name="Mortazavi A."/>
        </authorList>
    </citation>
    <scope>NUCLEOTIDE SEQUENCE [LARGE SCALE GENOMIC DNA]</scope>
    <source>
        <strain evidence="8">ALL</strain>
    </source>
</reference>
<comment type="caution">
    <text evidence="8">The sequence shown here is derived from an EMBL/GenBank/DDBJ whole genome shotgun (WGS) entry which is preliminary data.</text>
</comment>
<organism evidence="8">
    <name type="scientific">Steinernema carpocapsae</name>
    <name type="common">Entomopathogenic nematode</name>
    <dbReference type="NCBI Taxonomy" id="34508"/>
    <lineage>
        <taxon>Eukaryota</taxon>
        <taxon>Metazoa</taxon>
        <taxon>Ecdysozoa</taxon>
        <taxon>Nematoda</taxon>
        <taxon>Chromadorea</taxon>
        <taxon>Rhabditida</taxon>
        <taxon>Tylenchina</taxon>
        <taxon>Panagrolaimomorpha</taxon>
        <taxon>Strongyloidoidea</taxon>
        <taxon>Steinernematidae</taxon>
        <taxon>Steinernema</taxon>
    </lineage>
</organism>
<dbReference type="PANTHER" id="PTHR12385:SF14">
    <property type="entry name" value="CHOLINE TRANSPORTER-LIKE 2"/>
    <property type="match status" value="1"/>
</dbReference>
<accession>A0A4V6A317</accession>
<gene>
    <name evidence="8" type="ORF">L596_015365</name>
</gene>
<evidence type="ECO:0000256" key="5">
    <source>
        <dbReference type="ARBA" id="ARBA00023136"/>
    </source>
</evidence>
<evidence type="ECO:0000256" key="4">
    <source>
        <dbReference type="ARBA" id="ARBA00022989"/>
    </source>
</evidence>
<feature type="transmembrane region" description="Helical" evidence="7">
    <location>
        <begin position="46"/>
        <end position="65"/>
    </location>
</feature>
<proteinExistence type="inferred from homology"/>
<dbReference type="GO" id="GO:0022857">
    <property type="term" value="F:transmembrane transporter activity"/>
    <property type="evidence" value="ECO:0007669"/>
    <property type="project" value="UniProtKB-UniRule"/>
</dbReference>
<evidence type="ECO:0000256" key="2">
    <source>
        <dbReference type="ARBA" id="ARBA00007168"/>
    </source>
</evidence>
<dbReference type="STRING" id="34508.A0A4V6A317"/>
<dbReference type="GO" id="GO:0005886">
    <property type="term" value="C:plasma membrane"/>
    <property type="evidence" value="ECO:0007669"/>
    <property type="project" value="UniProtKB-SubCell"/>
</dbReference>
<name>A0A4V6A317_STECR</name>
<keyword evidence="3 7" id="KW-0812">Transmembrane</keyword>
<dbReference type="PANTHER" id="PTHR12385">
    <property type="entry name" value="CHOLINE TRANSPORTER-LIKE (SLC FAMILY 44)"/>
    <property type="match status" value="1"/>
</dbReference>
<keyword evidence="6" id="KW-0325">Glycoprotein</keyword>
<dbReference type="Pfam" id="PF04515">
    <property type="entry name" value="Choline_transpo"/>
    <property type="match status" value="1"/>
</dbReference>
<reference evidence="8" key="1">
    <citation type="submission" date="2013-11" db="EMBL/GenBank/DDBJ databases">
        <authorList>
            <person name="Sternberg P."/>
            <person name="Dillman A."/>
            <person name="Macchietto M."/>
        </authorList>
    </citation>
    <scope>NUCLEOTIDE SEQUENCE</scope>
    <source>
        <strain evidence="8">ALL</strain>
    </source>
</reference>
<feature type="transmembrane region" description="Helical" evidence="7">
    <location>
        <begin position="142"/>
        <end position="160"/>
    </location>
</feature>
<keyword evidence="4 7" id="KW-1133">Transmembrane helix</keyword>
<dbReference type="EMBL" id="AZBU02000004">
    <property type="protein sequence ID" value="TKR81505.1"/>
    <property type="molecule type" value="Genomic_DNA"/>
</dbReference>
<comment type="similarity">
    <text evidence="2 7">Belongs to the CTL (choline transporter-like) family.</text>
</comment>
<evidence type="ECO:0000313" key="8">
    <source>
        <dbReference type="EMBL" id="TKR81505.1"/>
    </source>
</evidence>
<comment type="subcellular location">
    <subcellularLocation>
        <location evidence="7">Cell membrane</location>
        <topology evidence="7">Multi-pass membrane protein</topology>
    </subcellularLocation>
    <subcellularLocation>
        <location evidence="1">Membrane</location>
        <topology evidence="1">Multi-pass membrane protein</topology>
    </subcellularLocation>
</comment>
<sequence>MGRAVRYNLGSLAFGSLLLAIVKFIRAILEFLQKRLYGAENVVLKFLYRALQCWFYILENFLKFLTKRAYIMIAMYGKGFCRSARDSFSLVARNVVRVVVLDRVTTFLLFTGKATITLATTALAFFYFTGRVEVDSLPKVQLYYDFLPVIIVFIGSYYICDTFFDVYEMGVNTIFLCFLEDSENNDGSAQKPFYMSAPLKKILGKKNEFSDVGT</sequence>
<reference evidence="8" key="3">
    <citation type="journal article" date="2019" name="G3 (Bethesda)">
        <title>Hybrid Assembly of the Genome of the Entomopathogenic Nematode Steinernema carpocapsae Identifies the X-Chromosome.</title>
        <authorList>
            <person name="Serra L."/>
            <person name="Macchietto M."/>
            <person name="Macias-Munoz A."/>
            <person name="McGill C.J."/>
            <person name="Rodriguez I.M."/>
            <person name="Rodriguez B."/>
            <person name="Murad R."/>
            <person name="Mortazavi A."/>
        </authorList>
    </citation>
    <scope>NUCLEOTIDE SEQUENCE</scope>
    <source>
        <strain evidence="8">ALL</strain>
    </source>
</reference>
<comment type="caution">
    <text evidence="7">Lacks conserved residue(s) required for the propagation of feature annotation.</text>
</comment>
<comment type="function">
    <text evidence="7">Choline transporter.</text>
</comment>
<dbReference type="InterPro" id="IPR007603">
    <property type="entry name" value="Choline_transptr-like"/>
</dbReference>
<dbReference type="OrthoDB" id="420519at2759"/>
<evidence type="ECO:0000256" key="1">
    <source>
        <dbReference type="ARBA" id="ARBA00004141"/>
    </source>
</evidence>
<keyword evidence="5 7" id="KW-0472">Membrane</keyword>
<feature type="transmembrane region" description="Helical" evidence="7">
    <location>
        <begin position="107"/>
        <end position="130"/>
    </location>
</feature>
<protein>
    <recommendedName>
        <fullName evidence="7">Choline transporter-like protein</fullName>
    </recommendedName>
</protein>
<evidence type="ECO:0000256" key="3">
    <source>
        <dbReference type="ARBA" id="ARBA00022692"/>
    </source>
</evidence>